<dbReference type="EC" id="2.8.2.-" evidence="2"/>
<dbReference type="SUPFAM" id="SSF52540">
    <property type="entry name" value="P-loop containing nucleoside triphosphate hydrolases"/>
    <property type="match status" value="1"/>
</dbReference>
<keyword evidence="3" id="KW-1185">Reference proteome</keyword>
<organism evidence="2 3">
    <name type="scientific">Psychroflexus salinarum</name>
    <dbReference type="NCBI Taxonomy" id="546024"/>
    <lineage>
        <taxon>Bacteria</taxon>
        <taxon>Pseudomonadati</taxon>
        <taxon>Bacteroidota</taxon>
        <taxon>Flavobacteriia</taxon>
        <taxon>Flavobacteriales</taxon>
        <taxon>Flavobacteriaceae</taxon>
        <taxon>Psychroflexus</taxon>
    </lineage>
</organism>
<name>A0ABW3GN99_9FLAO</name>
<dbReference type="InterPro" id="IPR026634">
    <property type="entry name" value="TPST-like"/>
</dbReference>
<dbReference type="PANTHER" id="PTHR12788">
    <property type="entry name" value="PROTEIN-TYROSINE SULFOTRANSFERASE 2"/>
    <property type="match status" value="1"/>
</dbReference>
<gene>
    <name evidence="2" type="ORF">ACFQ0R_05210</name>
</gene>
<keyword evidence="1 2" id="KW-0808">Transferase</keyword>
<dbReference type="InterPro" id="IPR027417">
    <property type="entry name" value="P-loop_NTPase"/>
</dbReference>
<dbReference type="Gene3D" id="3.40.50.300">
    <property type="entry name" value="P-loop containing nucleotide triphosphate hydrolases"/>
    <property type="match status" value="1"/>
</dbReference>
<sequence>MKHVFITGCPRSGTTMLANILGNGESCVATPESHFFNDFIYKYLPENSSKSEKKDLVIFFNDHYRFKQWEIDANNIENLPKIITNKSYNIVIENTIKLFAERHSKSQEKELIRIDHTPSNIKSFNIINKLFPGSKFVFIVRDPRAVYASIKDLDWGPNSSLKLSQLWIEYTAAFFAVQRLYPNRVCLIKYEDIIKTPSTQVKKLCDFIEIEYRNSLLEEGSGFKVPDYTFSQHALVGKALDKSRINKWKNELQKQDIKIIESQCDAILNALGYENLFDSKYKITKRDKLKELFKEIYYYFPNKIRKKNRESKL</sequence>
<proteinExistence type="predicted"/>
<dbReference type="Proteomes" id="UP001597049">
    <property type="component" value="Unassembled WGS sequence"/>
</dbReference>
<evidence type="ECO:0000313" key="3">
    <source>
        <dbReference type="Proteomes" id="UP001597049"/>
    </source>
</evidence>
<accession>A0ABW3GN99</accession>
<evidence type="ECO:0000256" key="1">
    <source>
        <dbReference type="ARBA" id="ARBA00022679"/>
    </source>
</evidence>
<dbReference type="PANTHER" id="PTHR12788:SF10">
    <property type="entry name" value="PROTEIN-TYROSINE SULFOTRANSFERASE"/>
    <property type="match status" value="1"/>
</dbReference>
<dbReference type="GO" id="GO:0016740">
    <property type="term" value="F:transferase activity"/>
    <property type="evidence" value="ECO:0007669"/>
    <property type="project" value="UniProtKB-KW"/>
</dbReference>
<dbReference type="EMBL" id="JBHTIV010000005">
    <property type="protein sequence ID" value="MFD0931996.1"/>
    <property type="molecule type" value="Genomic_DNA"/>
</dbReference>
<dbReference type="RefSeq" id="WP_379657319.1">
    <property type="nucleotide sequence ID" value="NZ_JBHTIV010000005.1"/>
</dbReference>
<protein>
    <submittedName>
        <fullName evidence="2">Sulfotransferase family protein</fullName>
        <ecNumber evidence="2">2.8.2.-</ecNumber>
    </submittedName>
</protein>
<reference evidence="3" key="1">
    <citation type="journal article" date="2019" name="Int. J. Syst. Evol. Microbiol.">
        <title>The Global Catalogue of Microorganisms (GCM) 10K type strain sequencing project: providing services to taxonomists for standard genome sequencing and annotation.</title>
        <authorList>
            <consortium name="The Broad Institute Genomics Platform"/>
            <consortium name="The Broad Institute Genome Sequencing Center for Infectious Disease"/>
            <person name="Wu L."/>
            <person name="Ma J."/>
        </authorList>
    </citation>
    <scope>NUCLEOTIDE SEQUENCE [LARGE SCALE GENOMIC DNA]</scope>
    <source>
        <strain evidence="3">CCUG 56752</strain>
    </source>
</reference>
<evidence type="ECO:0000313" key="2">
    <source>
        <dbReference type="EMBL" id="MFD0931996.1"/>
    </source>
</evidence>
<comment type="caution">
    <text evidence="2">The sequence shown here is derived from an EMBL/GenBank/DDBJ whole genome shotgun (WGS) entry which is preliminary data.</text>
</comment>
<dbReference type="Pfam" id="PF13469">
    <property type="entry name" value="Sulfotransfer_3"/>
    <property type="match status" value="1"/>
</dbReference>